<dbReference type="OrthoDB" id="3826968at2"/>
<sequence length="243" mass="27931">MKLLKVFREYAELARLQKEMAAYFPTFSEQKAWLDKLHRIDKNVRSSHNASHILKFLLAILELPEEMPGCIVEAGTYKGASACKISHFARRRGRDFYIFDSFEGLPANNEQHDRSLEGHSIRDWFQEGKFCGTLGEVQENIRNYGIPESCRFVKGWFEETMPSFHEPVALAYLDVDLASSTRTCLKHLYPLLSPGGRIYSQDGDFPLVIDVFRDAHFWREEVGCTELPVIEGLGKKITVIRKP</sequence>
<dbReference type="Pfam" id="PF05711">
    <property type="entry name" value="TylF"/>
    <property type="match status" value="1"/>
</dbReference>
<evidence type="ECO:0000313" key="2">
    <source>
        <dbReference type="Proteomes" id="UP000295334"/>
    </source>
</evidence>
<dbReference type="PANTHER" id="PTHR40036">
    <property type="entry name" value="MACROCIN O-METHYLTRANSFERASE"/>
    <property type="match status" value="1"/>
</dbReference>
<keyword evidence="1" id="KW-0489">Methyltransferase</keyword>
<dbReference type="Proteomes" id="UP000295334">
    <property type="component" value="Unassembled WGS sequence"/>
</dbReference>
<dbReference type="Gene3D" id="3.40.50.150">
    <property type="entry name" value="Vaccinia Virus protein VP39"/>
    <property type="match status" value="1"/>
</dbReference>
<gene>
    <name evidence="1" type="ORF">EPD60_08155</name>
</gene>
<dbReference type="InterPro" id="IPR029063">
    <property type="entry name" value="SAM-dependent_MTases_sf"/>
</dbReference>
<keyword evidence="1" id="KW-0808">Transferase</keyword>
<dbReference type="GO" id="GO:0008168">
    <property type="term" value="F:methyltransferase activity"/>
    <property type="evidence" value="ECO:0007669"/>
    <property type="project" value="UniProtKB-KW"/>
</dbReference>
<proteinExistence type="predicted"/>
<accession>A0A4R1BAN2</accession>
<organism evidence="1 2">
    <name type="scientific">Flaviaesturariibacter flavus</name>
    <dbReference type="NCBI Taxonomy" id="2502780"/>
    <lineage>
        <taxon>Bacteria</taxon>
        <taxon>Pseudomonadati</taxon>
        <taxon>Bacteroidota</taxon>
        <taxon>Chitinophagia</taxon>
        <taxon>Chitinophagales</taxon>
        <taxon>Chitinophagaceae</taxon>
        <taxon>Flaviaestuariibacter</taxon>
    </lineage>
</organism>
<dbReference type="InterPro" id="IPR008884">
    <property type="entry name" value="TylF_MeTrfase"/>
</dbReference>
<dbReference type="PANTHER" id="PTHR40036:SF1">
    <property type="entry name" value="MACROCIN O-METHYLTRANSFERASE"/>
    <property type="match status" value="1"/>
</dbReference>
<dbReference type="GO" id="GO:0032259">
    <property type="term" value="P:methylation"/>
    <property type="evidence" value="ECO:0007669"/>
    <property type="project" value="UniProtKB-KW"/>
</dbReference>
<protein>
    <submittedName>
        <fullName evidence="1">Methyltransferase</fullName>
    </submittedName>
</protein>
<keyword evidence="2" id="KW-1185">Reference proteome</keyword>
<comment type="caution">
    <text evidence="1">The sequence shown here is derived from an EMBL/GenBank/DDBJ whole genome shotgun (WGS) entry which is preliminary data.</text>
</comment>
<dbReference type="EMBL" id="SJZI01000042">
    <property type="protein sequence ID" value="TCJ13978.1"/>
    <property type="molecule type" value="Genomic_DNA"/>
</dbReference>
<dbReference type="AlphaFoldDB" id="A0A4R1BAN2"/>
<reference evidence="1 2" key="1">
    <citation type="submission" date="2019-03" db="EMBL/GenBank/DDBJ databases">
        <authorList>
            <person name="Kim M.K.M."/>
        </authorList>
    </citation>
    <scope>NUCLEOTIDE SEQUENCE [LARGE SCALE GENOMIC DNA]</scope>
    <source>
        <strain evidence="1 2">17J68-12</strain>
    </source>
</reference>
<dbReference type="SUPFAM" id="SSF53335">
    <property type="entry name" value="S-adenosyl-L-methionine-dependent methyltransferases"/>
    <property type="match status" value="1"/>
</dbReference>
<evidence type="ECO:0000313" key="1">
    <source>
        <dbReference type="EMBL" id="TCJ13978.1"/>
    </source>
</evidence>
<dbReference type="RefSeq" id="WP_131448646.1">
    <property type="nucleotide sequence ID" value="NZ_SJZI01000042.1"/>
</dbReference>
<name>A0A4R1BAN2_9BACT</name>